<dbReference type="Pfam" id="PF05699">
    <property type="entry name" value="Dimer_Tnp_hAT"/>
    <property type="match status" value="1"/>
</dbReference>
<protein>
    <recommendedName>
        <fullName evidence="2">HAT C-terminal dimerisation domain-containing protein</fullName>
    </recommendedName>
</protein>
<dbReference type="PANTHER" id="PTHR37162:SF1">
    <property type="entry name" value="BED-TYPE DOMAIN-CONTAINING PROTEIN"/>
    <property type="match status" value="1"/>
</dbReference>
<feature type="domain" description="HAT C-terminal dimerisation" evidence="2">
    <location>
        <begin position="617"/>
        <end position="665"/>
    </location>
</feature>
<dbReference type="Proteomes" id="UP001374579">
    <property type="component" value="Unassembled WGS sequence"/>
</dbReference>
<organism evidence="3 4">
    <name type="scientific">Littorina saxatilis</name>
    <dbReference type="NCBI Taxonomy" id="31220"/>
    <lineage>
        <taxon>Eukaryota</taxon>
        <taxon>Metazoa</taxon>
        <taxon>Spiralia</taxon>
        <taxon>Lophotrochozoa</taxon>
        <taxon>Mollusca</taxon>
        <taxon>Gastropoda</taxon>
        <taxon>Caenogastropoda</taxon>
        <taxon>Littorinimorpha</taxon>
        <taxon>Littorinoidea</taxon>
        <taxon>Littorinidae</taxon>
        <taxon>Littorina</taxon>
    </lineage>
</organism>
<reference evidence="3 4" key="1">
    <citation type="submission" date="2024-02" db="EMBL/GenBank/DDBJ databases">
        <title>Chromosome-scale genome assembly of the rough periwinkle Littorina saxatilis.</title>
        <authorList>
            <person name="De Jode A."/>
            <person name="Faria R."/>
            <person name="Formenti G."/>
            <person name="Sims Y."/>
            <person name="Smith T.P."/>
            <person name="Tracey A."/>
            <person name="Wood J.M.D."/>
            <person name="Zagrodzka Z.B."/>
            <person name="Johannesson K."/>
            <person name="Butlin R.K."/>
            <person name="Leder E.H."/>
        </authorList>
    </citation>
    <scope>NUCLEOTIDE SEQUENCE [LARGE SCALE GENOMIC DNA]</scope>
    <source>
        <strain evidence="3">Snail1</strain>
        <tissue evidence="3">Muscle</tissue>
    </source>
</reference>
<dbReference type="AlphaFoldDB" id="A0AAN9GIU5"/>
<dbReference type="InterPro" id="IPR008906">
    <property type="entry name" value="HATC_C_dom"/>
</dbReference>
<dbReference type="EMBL" id="JBAMIC010000003">
    <property type="protein sequence ID" value="KAK7110057.1"/>
    <property type="molecule type" value="Genomic_DNA"/>
</dbReference>
<comment type="caution">
    <text evidence="3">The sequence shown here is derived from an EMBL/GenBank/DDBJ whole genome shotgun (WGS) entry which is preliminary data.</text>
</comment>
<sequence length="697" mass="79252">MATREKRAHETDSEDEGDSKELRKYNQVFKPSYCKDFPFVISSMKGKHHAFCKLCRTDVLISHGGSYDIDRHAKGKRHKENAAAAGSSSVAGFFKSKSDAKESEDSSLKTTITRSEANLCQFIAANNMSLSSAEKMTAMTRAICPYSNVAKGMECSRGKVTAMVEKLSETLKDALRHRMKIAPFSISTDGSNDAEAKQFPMVVRTIDQSGLVQSELLSVPVCTEAATGENIYRLIETELNSRLIPWKNCLSLGCDNAPVMTGRHKGVYGFMREQQPQIYLSGCTLHMVHNAGKKAASVLPPIDTVLIDIYYFFNKSADRQRRFIGVQKDDFGMEQQKLLKHVCTRWLSIGRCLRRLLANWDPLKVFFKEEFDQLNKGKATSSYASGKVESIFTFLRSPTNQLYATFLLFAVDMLEPFLLVFQSEEPKIHILRRKIQELYRNILQKFIKPTVMHAENPIEEVDFKSSVNQRADQNLDIGEDARTMIENKKDHHLRDSRIKEFYSNVRQYYTTLMDYLLSHLPETKAPQMTEDDFDPRRLPFLAQLEIVDVEKQSAGYFSTLRHLVKTYPVLLPPGCHLDVLNLQFGVYQMSDMTQYKADRLDQTWANIGQDPILKLTELSLVMRGLLVIPHSSAHCERVFSCVRKVKTPQRSSLSLKTLESLLVLKNCDTEAVQNLPEDAIMPLKQAYSKKVHASKKL</sequence>
<evidence type="ECO:0000313" key="4">
    <source>
        <dbReference type="Proteomes" id="UP001374579"/>
    </source>
</evidence>
<gene>
    <name evidence="3" type="ORF">V1264_013991</name>
</gene>
<evidence type="ECO:0000259" key="2">
    <source>
        <dbReference type="Pfam" id="PF05699"/>
    </source>
</evidence>
<evidence type="ECO:0000313" key="3">
    <source>
        <dbReference type="EMBL" id="KAK7110057.1"/>
    </source>
</evidence>
<keyword evidence="4" id="KW-1185">Reference proteome</keyword>
<dbReference type="PANTHER" id="PTHR37162">
    <property type="entry name" value="HAT FAMILY DIMERISATION DOMAINCONTAINING PROTEIN-RELATED"/>
    <property type="match status" value="1"/>
</dbReference>
<feature type="compositionally biased region" description="Basic and acidic residues" evidence="1">
    <location>
        <begin position="1"/>
        <end position="11"/>
    </location>
</feature>
<dbReference type="GO" id="GO:0046983">
    <property type="term" value="F:protein dimerization activity"/>
    <property type="evidence" value="ECO:0007669"/>
    <property type="project" value="InterPro"/>
</dbReference>
<proteinExistence type="predicted"/>
<dbReference type="SUPFAM" id="SSF53098">
    <property type="entry name" value="Ribonuclease H-like"/>
    <property type="match status" value="1"/>
</dbReference>
<dbReference type="InterPro" id="IPR012337">
    <property type="entry name" value="RNaseH-like_sf"/>
</dbReference>
<feature type="region of interest" description="Disordered" evidence="1">
    <location>
        <begin position="1"/>
        <end position="20"/>
    </location>
</feature>
<name>A0AAN9GIU5_9CAEN</name>
<accession>A0AAN9GIU5</accession>
<evidence type="ECO:0000256" key="1">
    <source>
        <dbReference type="SAM" id="MobiDB-lite"/>
    </source>
</evidence>